<dbReference type="SMART" id="SM00530">
    <property type="entry name" value="HTH_XRE"/>
    <property type="match status" value="1"/>
</dbReference>
<dbReference type="RefSeq" id="WP_348532372.1">
    <property type="nucleotide sequence ID" value="NZ_BSPK01000082.1"/>
</dbReference>
<dbReference type="CDD" id="cd00093">
    <property type="entry name" value="HTH_XRE"/>
    <property type="match status" value="1"/>
</dbReference>
<dbReference type="PANTHER" id="PTHR36924:SF1">
    <property type="entry name" value="ANTITOXIN HIGA-1"/>
    <property type="match status" value="1"/>
</dbReference>
<keyword evidence="4" id="KW-1185">Reference proteome</keyword>
<dbReference type="Gene3D" id="1.10.260.40">
    <property type="entry name" value="lambda repressor-like DNA-binding domains"/>
    <property type="match status" value="1"/>
</dbReference>
<organism evidence="3 4">
    <name type="scientific">Methylobacterium oxalidis</name>
    <dbReference type="NCBI Taxonomy" id="944322"/>
    <lineage>
        <taxon>Bacteria</taxon>
        <taxon>Pseudomonadati</taxon>
        <taxon>Pseudomonadota</taxon>
        <taxon>Alphaproteobacteria</taxon>
        <taxon>Hyphomicrobiales</taxon>
        <taxon>Methylobacteriaceae</taxon>
        <taxon>Methylobacterium</taxon>
    </lineage>
</organism>
<keyword evidence="1" id="KW-0238">DNA-binding</keyword>
<evidence type="ECO:0000259" key="2">
    <source>
        <dbReference type="PROSITE" id="PS50943"/>
    </source>
</evidence>
<dbReference type="Proteomes" id="UP001156856">
    <property type="component" value="Unassembled WGS sequence"/>
</dbReference>
<dbReference type="InterPro" id="IPR001387">
    <property type="entry name" value="Cro/C1-type_HTH"/>
</dbReference>
<reference evidence="4" key="1">
    <citation type="journal article" date="2019" name="Int. J. Syst. Evol. Microbiol.">
        <title>The Global Catalogue of Microorganisms (GCM) 10K type strain sequencing project: providing services to taxonomists for standard genome sequencing and annotation.</title>
        <authorList>
            <consortium name="The Broad Institute Genomics Platform"/>
            <consortium name="The Broad Institute Genome Sequencing Center for Infectious Disease"/>
            <person name="Wu L."/>
            <person name="Ma J."/>
        </authorList>
    </citation>
    <scope>NUCLEOTIDE SEQUENCE [LARGE SCALE GENOMIC DNA]</scope>
    <source>
        <strain evidence="4">NBRC 107715</strain>
    </source>
</reference>
<feature type="domain" description="HTH cro/C1-type" evidence="2">
    <location>
        <begin position="22"/>
        <end position="69"/>
    </location>
</feature>
<sequence length="122" mass="13216">MIADFAPTPPGEVLREDFLRPLGLSQDALAKAVAVPGTRISEITRGRRSVSAETALRLARYFGTSAEFWMGLQATYDLEMRRDAAARLIEQQVRPRAPYAGGPSRESLLASGPITVARSATV</sequence>
<dbReference type="SUPFAM" id="SSF47413">
    <property type="entry name" value="lambda repressor-like DNA-binding domains"/>
    <property type="match status" value="1"/>
</dbReference>
<proteinExistence type="predicted"/>
<comment type="caution">
    <text evidence="3">The sequence shown here is derived from an EMBL/GenBank/DDBJ whole genome shotgun (WGS) entry which is preliminary data.</text>
</comment>
<dbReference type="Pfam" id="PF01381">
    <property type="entry name" value="HTH_3"/>
    <property type="match status" value="1"/>
</dbReference>
<dbReference type="NCBIfam" id="TIGR02607">
    <property type="entry name" value="antidote_HigA"/>
    <property type="match status" value="1"/>
</dbReference>
<accession>A0ABQ6DNU8</accession>
<evidence type="ECO:0000313" key="4">
    <source>
        <dbReference type="Proteomes" id="UP001156856"/>
    </source>
</evidence>
<dbReference type="InterPro" id="IPR010982">
    <property type="entry name" value="Lambda_DNA-bd_dom_sf"/>
</dbReference>
<gene>
    <name evidence="3" type="ORF">GCM10007888_41800</name>
</gene>
<dbReference type="PANTHER" id="PTHR36924">
    <property type="entry name" value="ANTITOXIN HIGA-1"/>
    <property type="match status" value="1"/>
</dbReference>
<dbReference type="PROSITE" id="PS50943">
    <property type="entry name" value="HTH_CROC1"/>
    <property type="match status" value="1"/>
</dbReference>
<evidence type="ECO:0000313" key="3">
    <source>
        <dbReference type="EMBL" id="GLS65798.1"/>
    </source>
</evidence>
<dbReference type="InterPro" id="IPR013430">
    <property type="entry name" value="Toxin_antidote_HigA"/>
</dbReference>
<protein>
    <submittedName>
        <fullName evidence="3">Transcriptional regulator</fullName>
    </submittedName>
</protein>
<dbReference type="EMBL" id="BSPK01000082">
    <property type="protein sequence ID" value="GLS65798.1"/>
    <property type="molecule type" value="Genomic_DNA"/>
</dbReference>
<name>A0ABQ6DNU8_9HYPH</name>
<evidence type="ECO:0000256" key="1">
    <source>
        <dbReference type="ARBA" id="ARBA00023125"/>
    </source>
</evidence>